<dbReference type="Gramene" id="PUZ76057">
    <property type="protein sequence ID" value="PUZ76057"/>
    <property type="gene ID" value="GQ55_1G260300"/>
</dbReference>
<dbReference type="EMBL" id="CM009749">
    <property type="protein sequence ID" value="PUZ76057.1"/>
    <property type="molecule type" value="Genomic_DNA"/>
</dbReference>
<protein>
    <submittedName>
        <fullName evidence="2">Uncharacterized protein</fullName>
    </submittedName>
</protein>
<reference evidence="2 3" key="1">
    <citation type="submission" date="2018-04" db="EMBL/GenBank/DDBJ databases">
        <title>WGS assembly of Panicum hallii var. hallii HAL2.</title>
        <authorList>
            <person name="Lovell J."/>
            <person name="Jenkins J."/>
            <person name="Lowry D."/>
            <person name="Mamidi S."/>
            <person name="Sreedasyam A."/>
            <person name="Weng X."/>
            <person name="Barry K."/>
            <person name="Bonette J."/>
            <person name="Campitelli B."/>
            <person name="Daum C."/>
            <person name="Gordon S."/>
            <person name="Gould B."/>
            <person name="Lipzen A."/>
            <person name="MacQueen A."/>
            <person name="Palacio-Mejia J."/>
            <person name="Plott C."/>
            <person name="Shakirov E."/>
            <person name="Shu S."/>
            <person name="Yoshinaga Y."/>
            <person name="Zane M."/>
            <person name="Rokhsar D."/>
            <person name="Grimwood J."/>
            <person name="Schmutz J."/>
            <person name="Juenger T."/>
        </authorList>
    </citation>
    <scope>NUCLEOTIDE SEQUENCE [LARGE SCALE GENOMIC DNA]</scope>
    <source>
        <strain evidence="3">cv. HAL2</strain>
    </source>
</reference>
<evidence type="ECO:0000256" key="1">
    <source>
        <dbReference type="SAM" id="MobiDB-lite"/>
    </source>
</evidence>
<feature type="region of interest" description="Disordered" evidence="1">
    <location>
        <begin position="159"/>
        <end position="197"/>
    </location>
</feature>
<dbReference type="OrthoDB" id="615850at2759"/>
<feature type="region of interest" description="Disordered" evidence="1">
    <location>
        <begin position="223"/>
        <end position="266"/>
    </location>
</feature>
<feature type="compositionally biased region" description="Basic and acidic residues" evidence="1">
    <location>
        <begin position="256"/>
        <end position="266"/>
    </location>
</feature>
<feature type="compositionally biased region" description="Polar residues" evidence="1">
    <location>
        <begin position="159"/>
        <end position="173"/>
    </location>
</feature>
<organism evidence="2 3">
    <name type="scientific">Panicum hallii var. hallii</name>
    <dbReference type="NCBI Taxonomy" id="1504633"/>
    <lineage>
        <taxon>Eukaryota</taxon>
        <taxon>Viridiplantae</taxon>
        <taxon>Streptophyta</taxon>
        <taxon>Embryophyta</taxon>
        <taxon>Tracheophyta</taxon>
        <taxon>Spermatophyta</taxon>
        <taxon>Magnoliopsida</taxon>
        <taxon>Liliopsida</taxon>
        <taxon>Poales</taxon>
        <taxon>Poaceae</taxon>
        <taxon>PACMAD clade</taxon>
        <taxon>Panicoideae</taxon>
        <taxon>Panicodae</taxon>
        <taxon>Paniceae</taxon>
        <taxon>Panicinae</taxon>
        <taxon>Panicum</taxon>
        <taxon>Panicum sect. Panicum</taxon>
    </lineage>
</organism>
<dbReference type="AlphaFoldDB" id="A0A2T7F7J5"/>
<sequence>MVLGFSGFDRPFINKMDPKSSYLLEIRLSCNPTKRRKDISYFSFSKTVDSDLCNFKDLVEEIVNQYPHSYLEVVRIFYYEDVKKCFPQVTTHHELLEMFSKHVDKKVIRMTTAFTDPTYIVPVLECYTPENSDVLDIPCTPSMACPSLATASQSNEPICSQYSKPKTSQPAEHSTNERSTSEPSTNETNDASDGDEYLANNEHVGIDDEGLYLAVHKTYVVEESDSTSDFKSDEKYEEEDNLVGKDPLPPVPFMAYDRDDPPMRAI</sequence>
<keyword evidence="3" id="KW-1185">Reference proteome</keyword>
<gene>
    <name evidence="2" type="ORF">GQ55_1G260300</name>
</gene>
<accession>A0A2T7F7J5</accession>
<evidence type="ECO:0000313" key="3">
    <source>
        <dbReference type="Proteomes" id="UP000244336"/>
    </source>
</evidence>
<evidence type="ECO:0000313" key="2">
    <source>
        <dbReference type="EMBL" id="PUZ76057.1"/>
    </source>
</evidence>
<dbReference type="Proteomes" id="UP000244336">
    <property type="component" value="Chromosome 1"/>
</dbReference>
<name>A0A2T7F7J5_9POAL</name>
<proteinExistence type="predicted"/>